<gene>
    <name evidence="3" type="ORF">HYPSUDRAFT_47640</name>
</gene>
<evidence type="ECO:0000256" key="1">
    <source>
        <dbReference type="SAM" id="MobiDB-lite"/>
    </source>
</evidence>
<reference evidence="4" key="1">
    <citation type="submission" date="2014-04" db="EMBL/GenBank/DDBJ databases">
        <title>Evolutionary Origins and Diversification of the Mycorrhizal Mutualists.</title>
        <authorList>
            <consortium name="DOE Joint Genome Institute"/>
            <consortium name="Mycorrhizal Genomics Consortium"/>
            <person name="Kohler A."/>
            <person name="Kuo A."/>
            <person name="Nagy L.G."/>
            <person name="Floudas D."/>
            <person name="Copeland A."/>
            <person name="Barry K.W."/>
            <person name="Cichocki N."/>
            <person name="Veneault-Fourrey C."/>
            <person name="LaButti K."/>
            <person name="Lindquist E.A."/>
            <person name="Lipzen A."/>
            <person name="Lundell T."/>
            <person name="Morin E."/>
            <person name="Murat C."/>
            <person name="Riley R."/>
            <person name="Ohm R."/>
            <person name="Sun H."/>
            <person name="Tunlid A."/>
            <person name="Henrissat B."/>
            <person name="Grigoriev I.V."/>
            <person name="Hibbett D.S."/>
            <person name="Martin F."/>
        </authorList>
    </citation>
    <scope>NUCLEOTIDE SEQUENCE [LARGE SCALE GENOMIC DNA]</scope>
    <source>
        <strain evidence="4">FD-334 SS-4</strain>
    </source>
</reference>
<protein>
    <submittedName>
        <fullName evidence="3">Uncharacterized protein</fullName>
    </submittedName>
</protein>
<dbReference type="EMBL" id="KN817626">
    <property type="protein sequence ID" value="KJA16201.1"/>
    <property type="molecule type" value="Genomic_DNA"/>
</dbReference>
<organism evidence="3 4">
    <name type="scientific">Hypholoma sublateritium (strain FD-334 SS-4)</name>
    <dbReference type="NCBI Taxonomy" id="945553"/>
    <lineage>
        <taxon>Eukaryota</taxon>
        <taxon>Fungi</taxon>
        <taxon>Dikarya</taxon>
        <taxon>Basidiomycota</taxon>
        <taxon>Agaricomycotina</taxon>
        <taxon>Agaricomycetes</taxon>
        <taxon>Agaricomycetidae</taxon>
        <taxon>Agaricales</taxon>
        <taxon>Agaricineae</taxon>
        <taxon>Strophariaceae</taxon>
        <taxon>Hypholoma</taxon>
    </lineage>
</organism>
<proteinExistence type="predicted"/>
<dbReference type="AlphaFoldDB" id="A0A0D2NHX7"/>
<name>A0A0D2NHX7_HYPSF</name>
<keyword evidence="4" id="KW-1185">Reference proteome</keyword>
<dbReference type="OrthoDB" id="195231at2759"/>
<keyword evidence="2" id="KW-0732">Signal</keyword>
<evidence type="ECO:0000313" key="3">
    <source>
        <dbReference type="EMBL" id="KJA16201.1"/>
    </source>
</evidence>
<sequence length="255" mass="26197">MHISVLALFVALVTVRAQTQLTSTFLSLPVPSLPFDPPSIASLPQLPSPSSSAPSTSTLTSTSASLSAPNILPIVSASQPPPTGTLAAAQPLVSWAVLPEGVPRTKSGKPIPCSPKNTKLNPATHKLISECVETTFCSAPPGAPANATGLGVCLPRLCRRDEYPFGYGTFGGGSGGGVKKVKGKKGQSTNDTAVVLPPMCGVGMFCPDDGSGCRLQEKIGDTCQLDRDEQCEAPPPGTSVPDAQNKAVCVNSRCM</sequence>
<dbReference type="Proteomes" id="UP000054270">
    <property type="component" value="Unassembled WGS sequence"/>
</dbReference>
<feature type="region of interest" description="Disordered" evidence="1">
    <location>
        <begin position="41"/>
        <end position="62"/>
    </location>
</feature>
<evidence type="ECO:0000313" key="4">
    <source>
        <dbReference type="Proteomes" id="UP000054270"/>
    </source>
</evidence>
<feature type="chain" id="PRO_5002248642" evidence="2">
    <location>
        <begin position="18"/>
        <end position="255"/>
    </location>
</feature>
<evidence type="ECO:0000256" key="2">
    <source>
        <dbReference type="SAM" id="SignalP"/>
    </source>
</evidence>
<dbReference type="STRING" id="945553.A0A0D2NHX7"/>
<accession>A0A0D2NHX7</accession>
<feature type="signal peptide" evidence="2">
    <location>
        <begin position="1"/>
        <end position="17"/>
    </location>
</feature>